<evidence type="ECO:0000313" key="2">
    <source>
        <dbReference type="EMBL" id="SIP90770.1"/>
    </source>
</evidence>
<dbReference type="Gene3D" id="3.30.160.660">
    <property type="match status" value="1"/>
</dbReference>
<dbReference type="PANTHER" id="PTHR37809">
    <property type="entry name" value="RIBOSOMAL PROTEIN S12 METHYLTHIOTRANSFERASE ACCESSORY FACTOR YCAO"/>
    <property type="match status" value="1"/>
</dbReference>
<dbReference type="OrthoDB" id="2379922at2"/>
<dbReference type="Proteomes" id="UP000186819">
    <property type="component" value="Unassembled WGS sequence"/>
</dbReference>
<dbReference type="PROSITE" id="PS51664">
    <property type="entry name" value="YCAO"/>
    <property type="match status" value="1"/>
</dbReference>
<keyword evidence="2" id="KW-0808">Transferase</keyword>
<dbReference type="PANTHER" id="PTHR37809:SF1">
    <property type="entry name" value="RIBOSOMAL PROTEIN S12 METHYLTHIOTRANSFERASE ACCESSORY FACTOR YCAO"/>
    <property type="match status" value="1"/>
</dbReference>
<keyword evidence="2" id="KW-0689">Ribosomal protein</keyword>
<dbReference type="Pfam" id="PF02624">
    <property type="entry name" value="YcaO"/>
    <property type="match status" value="1"/>
</dbReference>
<proteinExistence type="predicted"/>
<sequence>MLTSAASLRCGLLLEPQFVAAEACDLPGLFNVAVPEDPSNPWQTVSGAVGVTRESALIGAIAEGLERYAAAFVAARTLPRSEIPATERLDEGSFACFADEQLGRPDFPWATQAQAEDLFAEVFSLLDNRSRWVPQEWVGLGPRTGTARLPSTSSGLAAFRPVEGGPWMAMLRATEELLERDALATTWLNGLGGREIPLPAAWREQVQARGGEAYAFDMTQEWNPHPVVAVAGGIPRRGEPRHCLGIACRATRDEALQKAWLEWGQALTFAGFLKRTRDAELPRHAAQLRRFDEHAVFYTLRPDLWSRTALIAHREPFVPVERFAPAPAAAIDQLDQLVHQLANSGVDLYYRELTTRDVAAAGLHVIRVLSPQLTGLHADERAPFLGGRCKDVRWRYGNAPRFTAFPNPLPHPLG</sequence>
<feature type="domain" description="YcaO" evidence="1">
    <location>
        <begin position="48"/>
        <end position="414"/>
    </location>
</feature>
<name>A0A1N6NFA0_9RHOO</name>
<evidence type="ECO:0000259" key="1">
    <source>
        <dbReference type="PROSITE" id="PS51664"/>
    </source>
</evidence>
<keyword evidence="2" id="KW-0687">Ribonucleoprotein</keyword>
<dbReference type="Gene3D" id="3.30.40.250">
    <property type="match status" value="1"/>
</dbReference>
<gene>
    <name evidence="2" type="ORF">SAMN05421829_101275</name>
</gene>
<dbReference type="RefSeq" id="WP_076600301.1">
    <property type="nucleotide sequence ID" value="NZ_FTMD01000001.1"/>
</dbReference>
<dbReference type="STRING" id="34027.SAMN05421829_101275"/>
<keyword evidence="3" id="KW-1185">Reference proteome</keyword>
<organism evidence="2 3">
    <name type="scientific">Aromatoleum tolulyticum</name>
    <dbReference type="NCBI Taxonomy" id="34027"/>
    <lineage>
        <taxon>Bacteria</taxon>
        <taxon>Pseudomonadati</taxon>
        <taxon>Pseudomonadota</taxon>
        <taxon>Betaproteobacteria</taxon>
        <taxon>Rhodocyclales</taxon>
        <taxon>Rhodocyclaceae</taxon>
        <taxon>Aromatoleum</taxon>
    </lineage>
</organism>
<dbReference type="Gene3D" id="3.30.1330.230">
    <property type="match status" value="1"/>
</dbReference>
<reference evidence="3" key="1">
    <citation type="submission" date="2017-01" db="EMBL/GenBank/DDBJ databases">
        <authorList>
            <person name="Varghese N."/>
            <person name="Submissions S."/>
        </authorList>
    </citation>
    <scope>NUCLEOTIDE SEQUENCE [LARGE SCALE GENOMIC DNA]</scope>
    <source>
        <strain evidence="3">ATCC 51758</strain>
    </source>
</reference>
<dbReference type="GO" id="GO:0005840">
    <property type="term" value="C:ribosome"/>
    <property type="evidence" value="ECO:0007669"/>
    <property type="project" value="UniProtKB-KW"/>
</dbReference>
<evidence type="ECO:0000313" key="3">
    <source>
        <dbReference type="Proteomes" id="UP000186819"/>
    </source>
</evidence>
<dbReference type="EMBL" id="FTMD01000001">
    <property type="protein sequence ID" value="SIP90770.1"/>
    <property type="molecule type" value="Genomic_DNA"/>
</dbReference>
<dbReference type="InterPro" id="IPR003776">
    <property type="entry name" value="YcaO-like_dom"/>
</dbReference>
<protein>
    <submittedName>
        <fullName evidence="2">Ribosomal protein S12 methylthiotransferase accessory factor</fullName>
    </submittedName>
</protein>
<dbReference type="AlphaFoldDB" id="A0A1N6NFA0"/>
<accession>A0A1N6NFA0</accession>
<dbReference type="GO" id="GO:0016740">
    <property type="term" value="F:transferase activity"/>
    <property type="evidence" value="ECO:0007669"/>
    <property type="project" value="UniProtKB-KW"/>
</dbReference>